<organism evidence="1 2">
    <name type="scientific">Halorubrum persicum</name>
    <dbReference type="NCBI Taxonomy" id="1383844"/>
    <lineage>
        <taxon>Archaea</taxon>
        <taxon>Methanobacteriati</taxon>
        <taxon>Methanobacteriota</taxon>
        <taxon>Stenosarchaea group</taxon>
        <taxon>Halobacteria</taxon>
        <taxon>Halobacteriales</taxon>
        <taxon>Haloferacaceae</taxon>
        <taxon>Halorubrum</taxon>
    </lineage>
</organism>
<protein>
    <recommendedName>
        <fullName evidence="3">Transcriptional regulator</fullName>
    </recommendedName>
</protein>
<proteinExistence type="predicted"/>
<comment type="caution">
    <text evidence="1">The sequence shown here is derived from an EMBL/GenBank/DDBJ whole genome shotgun (WGS) entry which is preliminary data.</text>
</comment>
<reference evidence="1 2" key="1">
    <citation type="journal article" date="2014" name="Front. Microbiol.">
        <title>Population and genomic analysis of the genus Halorubrum.</title>
        <authorList>
            <person name="Fullmer M.S."/>
            <person name="Soucy S.M."/>
            <person name="Swithers K.S."/>
            <person name="Makkay A.M."/>
            <person name="Wheeler R."/>
            <person name="Ventosa A."/>
            <person name="Gogarten J.P."/>
            <person name="Papke R.T."/>
        </authorList>
    </citation>
    <scope>NUCLEOTIDE SEQUENCE [LARGE SCALE GENOMIC DNA]</scope>
    <source>
        <strain evidence="1 2">C49</strain>
    </source>
</reference>
<evidence type="ECO:0000313" key="1">
    <source>
        <dbReference type="EMBL" id="PHQ38239.1"/>
    </source>
</evidence>
<sequence length="102" mass="11210">MTDPTSTGYELELFTLVARQDAWWILTLLTTLEEPVSHEQVAQFLTAFDHGTPAAVETDATCTETILVTIAELDEADVIDETASGLMRGPRFTDAFQMVSLS</sequence>
<evidence type="ECO:0000313" key="2">
    <source>
        <dbReference type="Proteomes" id="UP000222824"/>
    </source>
</evidence>
<keyword evidence="2" id="KW-1185">Reference proteome</keyword>
<accession>A0A2G1WHB5</accession>
<dbReference type="Proteomes" id="UP000222824">
    <property type="component" value="Unassembled WGS sequence"/>
</dbReference>
<name>A0A2G1WHB5_9EURY</name>
<evidence type="ECO:0008006" key="3">
    <source>
        <dbReference type="Google" id="ProtNLM"/>
    </source>
</evidence>
<dbReference type="RefSeq" id="WP_099255985.1">
    <property type="nucleotide sequence ID" value="NZ_NHOA01000113.1"/>
</dbReference>
<dbReference type="OrthoDB" id="374723at2157"/>
<dbReference type="EMBL" id="NHOA01000113">
    <property type="protein sequence ID" value="PHQ38239.1"/>
    <property type="molecule type" value="Genomic_DNA"/>
</dbReference>
<gene>
    <name evidence="1" type="ORF">DJ69_12870</name>
</gene>
<dbReference type="AlphaFoldDB" id="A0A2G1WHB5"/>